<evidence type="ECO:0000313" key="2">
    <source>
        <dbReference type="Proteomes" id="UP001054945"/>
    </source>
</evidence>
<keyword evidence="2" id="KW-1185">Reference proteome</keyword>
<accession>A0AAV4RRM9</accession>
<reference evidence="1 2" key="1">
    <citation type="submission" date="2021-06" db="EMBL/GenBank/DDBJ databases">
        <title>Caerostris extrusa draft genome.</title>
        <authorList>
            <person name="Kono N."/>
            <person name="Arakawa K."/>
        </authorList>
    </citation>
    <scope>NUCLEOTIDE SEQUENCE [LARGE SCALE GENOMIC DNA]</scope>
</reference>
<organism evidence="1 2">
    <name type="scientific">Caerostris extrusa</name>
    <name type="common">Bark spider</name>
    <name type="synonym">Caerostris bankana</name>
    <dbReference type="NCBI Taxonomy" id="172846"/>
    <lineage>
        <taxon>Eukaryota</taxon>
        <taxon>Metazoa</taxon>
        <taxon>Ecdysozoa</taxon>
        <taxon>Arthropoda</taxon>
        <taxon>Chelicerata</taxon>
        <taxon>Arachnida</taxon>
        <taxon>Araneae</taxon>
        <taxon>Araneomorphae</taxon>
        <taxon>Entelegynae</taxon>
        <taxon>Araneoidea</taxon>
        <taxon>Araneidae</taxon>
        <taxon>Caerostris</taxon>
    </lineage>
</organism>
<proteinExistence type="predicted"/>
<evidence type="ECO:0000313" key="1">
    <source>
        <dbReference type="EMBL" id="GIY24553.1"/>
    </source>
</evidence>
<gene>
    <name evidence="1" type="ORF">CEXT_37441</name>
</gene>
<dbReference type="Proteomes" id="UP001054945">
    <property type="component" value="Unassembled WGS sequence"/>
</dbReference>
<comment type="caution">
    <text evidence="1">The sequence shown here is derived from an EMBL/GenBank/DDBJ whole genome shotgun (WGS) entry which is preliminary data.</text>
</comment>
<sequence>MFPKGVIEIRSFNSFPLTHKAAILDVLTKVPNTIQRDLSDSHTFPRKLSTVSSRNWARAQTAEMPGIRKNQGLLWRLQPSF</sequence>
<dbReference type="EMBL" id="BPLR01008419">
    <property type="protein sequence ID" value="GIY24553.1"/>
    <property type="molecule type" value="Genomic_DNA"/>
</dbReference>
<dbReference type="AlphaFoldDB" id="A0AAV4RRM9"/>
<name>A0AAV4RRM9_CAEEX</name>
<protein>
    <submittedName>
        <fullName evidence="1">Uncharacterized protein</fullName>
    </submittedName>
</protein>